<keyword evidence="4" id="KW-1185">Reference proteome</keyword>
<dbReference type="RefSeq" id="WP_267647171.1">
    <property type="nucleotide sequence ID" value="NZ_JANHGR010000001.1"/>
</dbReference>
<dbReference type="Proteomes" id="UP001597139">
    <property type="component" value="Unassembled WGS sequence"/>
</dbReference>
<accession>A0ABD6BSV3</accession>
<dbReference type="AlphaFoldDB" id="A0ABD6BSV3"/>
<gene>
    <name evidence="3" type="ORF">ACFSAU_09230</name>
</gene>
<proteinExistence type="predicted"/>
<evidence type="ECO:0000313" key="4">
    <source>
        <dbReference type="Proteomes" id="UP001597139"/>
    </source>
</evidence>
<name>A0ABD6BSV3_9EURY</name>
<sequence>MSDESTDTGERGDTFGVGIRVTEAELRVVVRVPSDIDAGWTDPESFQALIERRLWEELDREETLRAVASTTEPGETAMLGSVTLRPDGSVVGSSLEAPS</sequence>
<organism evidence="3 4">
    <name type="scientific">Halolamina litorea</name>
    <dbReference type="NCBI Taxonomy" id="1515593"/>
    <lineage>
        <taxon>Archaea</taxon>
        <taxon>Methanobacteriati</taxon>
        <taxon>Methanobacteriota</taxon>
        <taxon>Stenosarchaea group</taxon>
        <taxon>Halobacteria</taxon>
        <taxon>Halobacteriales</taxon>
        <taxon>Haloferacaceae</taxon>
    </lineage>
</organism>
<evidence type="ECO:0000256" key="1">
    <source>
        <dbReference type="SAM" id="MobiDB-lite"/>
    </source>
</evidence>
<reference evidence="3 4" key="1">
    <citation type="journal article" date="2019" name="Int. J. Syst. Evol. Microbiol.">
        <title>The Global Catalogue of Microorganisms (GCM) 10K type strain sequencing project: providing services to taxonomists for standard genome sequencing and annotation.</title>
        <authorList>
            <consortium name="The Broad Institute Genomics Platform"/>
            <consortium name="The Broad Institute Genome Sequencing Center for Infectious Disease"/>
            <person name="Wu L."/>
            <person name="Ma J."/>
        </authorList>
    </citation>
    <scope>NUCLEOTIDE SEQUENCE [LARGE SCALE GENOMIC DNA]</scope>
    <source>
        <strain evidence="3 4">CGMCC 1.12859</strain>
    </source>
</reference>
<dbReference type="InterPro" id="IPR058437">
    <property type="entry name" value="DUF8124"/>
</dbReference>
<dbReference type="Pfam" id="PF26445">
    <property type="entry name" value="DUF8124"/>
    <property type="match status" value="1"/>
</dbReference>
<feature type="region of interest" description="Disordered" evidence="1">
    <location>
        <begin position="71"/>
        <end position="99"/>
    </location>
</feature>
<evidence type="ECO:0000259" key="2">
    <source>
        <dbReference type="Pfam" id="PF26445"/>
    </source>
</evidence>
<feature type="domain" description="DUF8124" evidence="2">
    <location>
        <begin position="11"/>
        <end position="98"/>
    </location>
</feature>
<protein>
    <recommendedName>
        <fullName evidence="2">DUF8124 domain-containing protein</fullName>
    </recommendedName>
</protein>
<evidence type="ECO:0000313" key="3">
    <source>
        <dbReference type="EMBL" id="MFD1567675.1"/>
    </source>
</evidence>
<dbReference type="EMBL" id="JBHUCZ010000009">
    <property type="protein sequence ID" value="MFD1567675.1"/>
    <property type="molecule type" value="Genomic_DNA"/>
</dbReference>
<comment type="caution">
    <text evidence="3">The sequence shown here is derived from an EMBL/GenBank/DDBJ whole genome shotgun (WGS) entry which is preliminary data.</text>
</comment>